<dbReference type="InterPro" id="IPR051533">
    <property type="entry name" value="WaaL-like"/>
</dbReference>
<accession>A0A9X4KWG5</accession>
<protein>
    <submittedName>
        <fullName evidence="7">O-antigen ligase family protein</fullName>
    </submittedName>
</protein>
<evidence type="ECO:0000256" key="1">
    <source>
        <dbReference type="ARBA" id="ARBA00004141"/>
    </source>
</evidence>
<feature type="transmembrane region" description="Helical" evidence="5">
    <location>
        <begin position="12"/>
        <end position="30"/>
    </location>
</feature>
<keyword evidence="2 5" id="KW-0812">Transmembrane</keyword>
<feature type="transmembrane region" description="Helical" evidence="5">
    <location>
        <begin position="60"/>
        <end position="80"/>
    </location>
</feature>
<dbReference type="Pfam" id="PF04932">
    <property type="entry name" value="Wzy_C"/>
    <property type="match status" value="1"/>
</dbReference>
<feature type="transmembrane region" description="Helical" evidence="5">
    <location>
        <begin position="180"/>
        <end position="209"/>
    </location>
</feature>
<sequence length="545" mass="59680">MPKQANVRTFDSGTIILFLFLCTGPFVHGFMFESELAGAAIVVLFGFLVFLLRARLRGDIILYLLLALTVLYAASVGYGADRHESLLSLLKVSLLAPLYVFVRAVSATVMARIWEAWTWLLGLSVPISIAADRFVDGRLAGFIDYANGYAILLLVGVLIAYGLAAAASPSIRRNLLQIPIFLGAAGTYLTESRTVLVLLFASFAVLYFLKGRAHRMLWLRTSSSVALGLIAGVMYGWLPWLVLPVAAIFMLLYRIPESETSKRAVRISLLVVSPLLGTGAIWFGSGMADRWSAIASRTGEGATRLVYYRDAWMMFMDSPLWGFGAGAWMYMQYHYQTAAYFTAYIHSQPLQVMTETGVFGLLLFIGICVFLVGRCLSSARRNEGVHSDFDAVRGIACCVLLVHSLVDFTLSFPYLLGLLIIIGTAPANTPIVKTNAAKAISAVPIVAKFVAALAAASLLTVATLLFISDRLQQSAVRAIAEQRKADAVDLLDRSAKMAIFADRIYDRKARLYLSEFESGGDRRYLDVARDENKKGAVAPPRTNLV</sequence>
<keyword evidence="8" id="KW-1185">Reference proteome</keyword>
<feature type="transmembrane region" description="Helical" evidence="5">
    <location>
        <begin position="229"/>
        <end position="252"/>
    </location>
</feature>
<feature type="transmembrane region" description="Helical" evidence="5">
    <location>
        <begin position="86"/>
        <end position="105"/>
    </location>
</feature>
<evidence type="ECO:0000256" key="4">
    <source>
        <dbReference type="ARBA" id="ARBA00023136"/>
    </source>
</evidence>
<evidence type="ECO:0000256" key="5">
    <source>
        <dbReference type="SAM" id="Phobius"/>
    </source>
</evidence>
<keyword evidence="4 5" id="KW-0472">Membrane</keyword>
<feature type="transmembrane region" description="Helical" evidence="5">
    <location>
        <begin position="357"/>
        <end position="376"/>
    </location>
</feature>
<keyword evidence="3 5" id="KW-1133">Transmembrane helix</keyword>
<evidence type="ECO:0000256" key="2">
    <source>
        <dbReference type="ARBA" id="ARBA00022692"/>
    </source>
</evidence>
<dbReference type="RefSeq" id="WP_277534254.1">
    <property type="nucleotide sequence ID" value="NZ_JAPDIA010000007.1"/>
</dbReference>
<evidence type="ECO:0000259" key="6">
    <source>
        <dbReference type="Pfam" id="PF04932"/>
    </source>
</evidence>
<organism evidence="7 8">
    <name type="scientific">Cohnella rhizosphaerae</name>
    <dbReference type="NCBI Taxonomy" id="1457232"/>
    <lineage>
        <taxon>Bacteria</taxon>
        <taxon>Bacillati</taxon>
        <taxon>Bacillota</taxon>
        <taxon>Bacilli</taxon>
        <taxon>Bacillales</taxon>
        <taxon>Paenibacillaceae</taxon>
        <taxon>Cohnella</taxon>
    </lineage>
</organism>
<feature type="transmembrane region" description="Helical" evidence="5">
    <location>
        <begin position="36"/>
        <end position="53"/>
    </location>
</feature>
<dbReference type="AlphaFoldDB" id="A0A9X4KWG5"/>
<feature type="domain" description="O-antigen ligase-related" evidence="6">
    <location>
        <begin position="239"/>
        <end position="365"/>
    </location>
</feature>
<comment type="caution">
    <text evidence="7">The sequence shown here is derived from an EMBL/GenBank/DDBJ whole genome shotgun (WGS) entry which is preliminary data.</text>
</comment>
<proteinExistence type="predicted"/>
<evidence type="ECO:0000313" key="8">
    <source>
        <dbReference type="Proteomes" id="UP001153404"/>
    </source>
</evidence>
<dbReference type="PANTHER" id="PTHR37422:SF13">
    <property type="entry name" value="LIPOPOLYSACCHARIDE BIOSYNTHESIS PROTEIN PA4999-RELATED"/>
    <property type="match status" value="1"/>
</dbReference>
<dbReference type="PANTHER" id="PTHR37422">
    <property type="entry name" value="TEICHURONIC ACID BIOSYNTHESIS PROTEIN TUAE"/>
    <property type="match status" value="1"/>
</dbReference>
<gene>
    <name evidence="7" type="ORF">OMP40_20940</name>
</gene>
<feature type="transmembrane region" description="Helical" evidence="5">
    <location>
        <begin position="397"/>
        <end position="425"/>
    </location>
</feature>
<feature type="transmembrane region" description="Helical" evidence="5">
    <location>
        <begin position="264"/>
        <end position="283"/>
    </location>
</feature>
<dbReference type="GO" id="GO:0016874">
    <property type="term" value="F:ligase activity"/>
    <property type="evidence" value="ECO:0007669"/>
    <property type="project" value="UniProtKB-KW"/>
</dbReference>
<dbReference type="EMBL" id="JAPDIA010000007">
    <property type="protein sequence ID" value="MDG0811561.1"/>
    <property type="molecule type" value="Genomic_DNA"/>
</dbReference>
<keyword evidence="7" id="KW-0436">Ligase</keyword>
<feature type="transmembrane region" description="Helical" evidence="5">
    <location>
        <begin position="147"/>
        <end position="168"/>
    </location>
</feature>
<dbReference type="Proteomes" id="UP001153404">
    <property type="component" value="Unassembled WGS sequence"/>
</dbReference>
<evidence type="ECO:0000313" key="7">
    <source>
        <dbReference type="EMBL" id="MDG0811561.1"/>
    </source>
</evidence>
<name>A0A9X4KWG5_9BACL</name>
<comment type="subcellular location">
    <subcellularLocation>
        <location evidence="1">Membrane</location>
        <topology evidence="1">Multi-pass membrane protein</topology>
    </subcellularLocation>
</comment>
<reference evidence="7" key="1">
    <citation type="submission" date="2022-10" db="EMBL/GenBank/DDBJ databases">
        <title>Comparative genomic analysis of Cohnella hashimotonis sp. nov., isolated from the International Space Station.</title>
        <authorList>
            <person name="Simpson A."/>
            <person name="Venkateswaran K."/>
        </authorList>
    </citation>
    <scope>NUCLEOTIDE SEQUENCE</scope>
    <source>
        <strain evidence="7">DSM 28161</strain>
    </source>
</reference>
<dbReference type="GO" id="GO:0016020">
    <property type="term" value="C:membrane"/>
    <property type="evidence" value="ECO:0007669"/>
    <property type="project" value="UniProtKB-SubCell"/>
</dbReference>
<evidence type="ECO:0000256" key="3">
    <source>
        <dbReference type="ARBA" id="ARBA00022989"/>
    </source>
</evidence>
<feature type="transmembrane region" description="Helical" evidence="5">
    <location>
        <begin position="445"/>
        <end position="467"/>
    </location>
</feature>
<dbReference type="InterPro" id="IPR007016">
    <property type="entry name" value="O-antigen_ligase-rel_domated"/>
</dbReference>